<dbReference type="GO" id="GO:0016042">
    <property type="term" value="P:lipid catabolic process"/>
    <property type="evidence" value="ECO:0007669"/>
    <property type="project" value="UniProtKB-KW"/>
</dbReference>
<dbReference type="PROSITE" id="PS50035">
    <property type="entry name" value="PLD"/>
    <property type="match status" value="2"/>
</dbReference>
<dbReference type="InterPro" id="IPR001736">
    <property type="entry name" value="PLipase_D/transphosphatidylase"/>
</dbReference>
<dbReference type="SUPFAM" id="SSF56024">
    <property type="entry name" value="Phospholipase D/nuclease"/>
    <property type="match status" value="2"/>
</dbReference>
<accession>A0A0J1G6A0</accession>
<evidence type="ECO:0000256" key="6">
    <source>
        <dbReference type="ARBA" id="ARBA00023098"/>
    </source>
</evidence>
<dbReference type="CDD" id="cd09173">
    <property type="entry name" value="PLDc_Nuc_like_unchar1_2"/>
    <property type="match status" value="1"/>
</dbReference>
<dbReference type="CDD" id="cd09172">
    <property type="entry name" value="PLDc_Nuc_like_unchar1_1"/>
    <property type="match status" value="1"/>
</dbReference>
<name>A0A0J1G6A0_9BURK</name>
<protein>
    <recommendedName>
        <fullName evidence="3">phospholipase D</fullName>
        <ecNumber evidence="3">3.1.4.4</ecNumber>
    </recommendedName>
</protein>
<dbReference type="GO" id="GO:0006793">
    <property type="term" value="P:phosphorus metabolic process"/>
    <property type="evidence" value="ECO:0007669"/>
    <property type="project" value="UniProtKB-ARBA"/>
</dbReference>
<dbReference type="GO" id="GO:0016891">
    <property type="term" value="F:RNA endonuclease activity producing 5'-phosphomonoesters, hydrolytic mechanism"/>
    <property type="evidence" value="ECO:0007669"/>
    <property type="project" value="TreeGrafter"/>
</dbReference>
<dbReference type="RefSeq" id="WP_047845070.1">
    <property type="nucleotide sequence ID" value="NZ_AEJF01000016.1"/>
</dbReference>
<evidence type="ECO:0000256" key="1">
    <source>
        <dbReference type="ARBA" id="ARBA00000798"/>
    </source>
</evidence>
<organism evidence="8 9">
    <name type="scientific">Caballeronia mineralivorans PML1(12)</name>
    <dbReference type="NCBI Taxonomy" id="908627"/>
    <lineage>
        <taxon>Bacteria</taxon>
        <taxon>Pseudomonadati</taxon>
        <taxon>Pseudomonadota</taxon>
        <taxon>Betaproteobacteria</taxon>
        <taxon>Burkholderiales</taxon>
        <taxon>Burkholderiaceae</taxon>
        <taxon>Caballeronia</taxon>
    </lineage>
</organism>
<dbReference type="Pfam" id="PF13091">
    <property type="entry name" value="PLDc_2"/>
    <property type="match status" value="2"/>
</dbReference>
<dbReference type="PANTHER" id="PTHR43856:SF1">
    <property type="entry name" value="MITOCHONDRIAL CARDIOLIPIN HYDROLASE"/>
    <property type="match status" value="1"/>
</dbReference>
<evidence type="ECO:0000256" key="5">
    <source>
        <dbReference type="ARBA" id="ARBA00022963"/>
    </source>
</evidence>
<comment type="caution">
    <text evidence="8">The sequence shown here is derived from an EMBL/GenBank/DDBJ whole genome shotgun (WGS) entry which is preliminary data.</text>
</comment>
<keyword evidence="9" id="KW-1185">Reference proteome</keyword>
<dbReference type="SMART" id="SM00155">
    <property type="entry name" value="PLDc"/>
    <property type="match status" value="2"/>
</dbReference>
<dbReference type="PANTHER" id="PTHR43856">
    <property type="entry name" value="CARDIOLIPIN HYDROLASE"/>
    <property type="match status" value="1"/>
</dbReference>
<comment type="catalytic activity">
    <reaction evidence="1">
        <text>a 1,2-diacyl-sn-glycero-3-phosphocholine + H2O = a 1,2-diacyl-sn-glycero-3-phosphate + choline + H(+)</text>
        <dbReference type="Rhea" id="RHEA:14445"/>
        <dbReference type="ChEBI" id="CHEBI:15354"/>
        <dbReference type="ChEBI" id="CHEBI:15377"/>
        <dbReference type="ChEBI" id="CHEBI:15378"/>
        <dbReference type="ChEBI" id="CHEBI:57643"/>
        <dbReference type="ChEBI" id="CHEBI:58608"/>
        <dbReference type="EC" id="3.1.4.4"/>
    </reaction>
</comment>
<dbReference type="OrthoDB" id="9789376at2"/>
<evidence type="ECO:0000256" key="2">
    <source>
        <dbReference type="ARBA" id="ARBA00008664"/>
    </source>
</evidence>
<dbReference type="EC" id="3.1.4.4" evidence="3"/>
<dbReference type="InterPro" id="IPR051406">
    <property type="entry name" value="PLD_domain"/>
</dbReference>
<sequence>MSDFKVYGEVAETPITLTLHRGESMCLLAMNWRVGQPPDDFVGFAIEFMEPNGNRYFALRNRLAFTDASKITDKTLLSTKLCPIQKFRWIHFPENASLAGSFTYRVTPVFMSDSGELSYGISQTAAIVLASETYPGQLDIGFTRGFISSQAFVDRYGKTAADIATLIPPKATSGANGLDFESTNPKAKEAYDWMGFEARKAILVLLDAAIADGASKVCVIAYDLNEAEVVSRIEQLKGRVKIIIDDSGTHGEEGSAENEAARRIAASAGAANVKRQKLGGLQHNKFIVVDAPTVKRAICGSTNYSWRAFFVQSNNTVTVTGAAAIAFFQNAFDAYWTSEDSVSTFEAAGYDVWQDLQLANIDAKVTFSPHSLANSVLQPIANDIASTTSSLLYSLAFLYETPGPIKTAITSVTDSKERFVYGISDRKVGGLDVTVPDGNTGVVYPEALSANVPPPFSEEPTAGAGARMHHKFVVIDFDKPSARVYVGSFNFSGVADRNNGENLLLIRDRLATTSYAVEALSLFDHYHFRLKSNDAHDQGAPLVLTRPPPPGVKPWFADDYEVEYKIRDRQLFSQ</sequence>
<evidence type="ECO:0000313" key="9">
    <source>
        <dbReference type="Proteomes" id="UP000035963"/>
    </source>
</evidence>
<proteinExistence type="inferred from homology"/>
<reference evidence="8 9" key="1">
    <citation type="journal article" date="2015" name="Genome Announc.">
        <title>Draft Genome Sequence of Burkholderia sp. Strain PML1(12), an Ectomycorrhizosphere-Inhabiting Bacterium with Effective Mineral-Weathering Ability.</title>
        <authorList>
            <person name="Uroz S."/>
            <person name="Oger P."/>
        </authorList>
    </citation>
    <scope>NUCLEOTIDE SEQUENCE [LARGE SCALE GENOMIC DNA]</scope>
    <source>
        <strain evidence="9">PML1(12)</strain>
    </source>
</reference>
<dbReference type="Gene3D" id="3.30.870.10">
    <property type="entry name" value="Endonuclease Chain A"/>
    <property type="match status" value="2"/>
</dbReference>
<feature type="domain" description="PLD phosphodiesterase" evidence="7">
    <location>
        <begin position="278"/>
        <end position="308"/>
    </location>
</feature>
<evidence type="ECO:0000256" key="4">
    <source>
        <dbReference type="ARBA" id="ARBA00022801"/>
    </source>
</evidence>
<dbReference type="AlphaFoldDB" id="A0A0J1G6A0"/>
<evidence type="ECO:0000259" key="7">
    <source>
        <dbReference type="PROSITE" id="PS50035"/>
    </source>
</evidence>
<comment type="similarity">
    <text evidence="2">Belongs to the phospholipase D family.</text>
</comment>
<gene>
    <name evidence="8" type="ORF">EOS_02725</name>
</gene>
<keyword evidence="6" id="KW-0443">Lipid metabolism</keyword>
<keyword evidence="5" id="KW-0442">Lipid degradation</keyword>
<keyword evidence="4" id="KW-0378">Hydrolase</keyword>
<dbReference type="Proteomes" id="UP000035963">
    <property type="component" value="Unassembled WGS sequence"/>
</dbReference>
<evidence type="ECO:0000313" key="8">
    <source>
        <dbReference type="EMBL" id="KLU27788.1"/>
    </source>
</evidence>
<dbReference type="PATRIC" id="fig|908627.4.peg.610"/>
<dbReference type="GO" id="GO:0004630">
    <property type="term" value="F:phospholipase D activity"/>
    <property type="evidence" value="ECO:0007669"/>
    <property type="project" value="UniProtKB-EC"/>
</dbReference>
<feature type="domain" description="PLD phosphodiesterase" evidence="7">
    <location>
        <begin position="464"/>
        <end position="495"/>
    </location>
</feature>
<evidence type="ECO:0000256" key="3">
    <source>
        <dbReference type="ARBA" id="ARBA00012027"/>
    </source>
</evidence>
<dbReference type="InterPro" id="IPR025202">
    <property type="entry name" value="PLD-like_dom"/>
</dbReference>
<dbReference type="EMBL" id="AEJF01000016">
    <property type="protein sequence ID" value="KLU27788.1"/>
    <property type="molecule type" value="Genomic_DNA"/>
</dbReference>